<dbReference type="EMBL" id="CACSLK010023545">
    <property type="protein sequence ID" value="CAA0822644.1"/>
    <property type="molecule type" value="Genomic_DNA"/>
</dbReference>
<dbReference type="AlphaFoldDB" id="A0A9N7N4Z6"/>
<feature type="compositionally biased region" description="Basic residues" evidence="1">
    <location>
        <begin position="73"/>
        <end position="95"/>
    </location>
</feature>
<accession>A0A9N7N4Z6</accession>
<evidence type="ECO:0000256" key="1">
    <source>
        <dbReference type="SAM" id="MobiDB-lite"/>
    </source>
</evidence>
<keyword evidence="3" id="KW-1185">Reference proteome</keyword>
<dbReference type="OrthoDB" id="2013610at2759"/>
<proteinExistence type="predicted"/>
<dbReference type="Proteomes" id="UP001153555">
    <property type="component" value="Unassembled WGS sequence"/>
</dbReference>
<evidence type="ECO:0000313" key="3">
    <source>
        <dbReference type="Proteomes" id="UP001153555"/>
    </source>
</evidence>
<reference evidence="2" key="1">
    <citation type="submission" date="2019-12" db="EMBL/GenBank/DDBJ databases">
        <authorList>
            <person name="Scholes J."/>
        </authorList>
    </citation>
    <scope>NUCLEOTIDE SEQUENCE</scope>
</reference>
<protein>
    <submittedName>
        <fullName evidence="2">Uncharacterized protein</fullName>
    </submittedName>
</protein>
<feature type="region of interest" description="Disordered" evidence="1">
    <location>
        <begin position="41"/>
        <end position="102"/>
    </location>
</feature>
<name>A0A9N7N4Z6_STRHE</name>
<feature type="compositionally biased region" description="Low complexity" evidence="1">
    <location>
        <begin position="50"/>
        <end position="62"/>
    </location>
</feature>
<comment type="caution">
    <text evidence="2">The sequence shown here is derived from an EMBL/GenBank/DDBJ whole genome shotgun (WGS) entry which is preliminary data.</text>
</comment>
<gene>
    <name evidence="2" type="ORF">SHERM_20060</name>
</gene>
<evidence type="ECO:0000313" key="2">
    <source>
        <dbReference type="EMBL" id="CAA0822644.1"/>
    </source>
</evidence>
<feature type="non-terminal residue" evidence="2">
    <location>
        <position position="150"/>
    </location>
</feature>
<feature type="non-terminal residue" evidence="2">
    <location>
        <position position="1"/>
    </location>
</feature>
<organism evidence="2 3">
    <name type="scientific">Striga hermonthica</name>
    <name type="common">Purple witchweed</name>
    <name type="synonym">Buchnera hermonthica</name>
    <dbReference type="NCBI Taxonomy" id="68872"/>
    <lineage>
        <taxon>Eukaryota</taxon>
        <taxon>Viridiplantae</taxon>
        <taxon>Streptophyta</taxon>
        <taxon>Embryophyta</taxon>
        <taxon>Tracheophyta</taxon>
        <taxon>Spermatophyta</taxon>
        <taxon>Magnoliopsida</taxon>
        <taxon>eudicotyledons</taxon>
        <taxon>Gunneridae</taxon>
        <taxon>Pentapetalae</taxon>
        <taxon>asterids</taxon>
        <taxon>lamiids</taxon>
        <taxon>Lamiales</taxon>
        <taxon>Orobanchaceae</taxon>
        <taxon>Buchnereae</taxon>
        <taxon>Striga</taxon>
    </lineage>
</organism>
<sequence length="150" mass="17370">RFDALEESVRSLVNGQHVVNENMAKLELMIHDLAGQLERVNRHSRRSRTSRSTMAGTDCSTSSRDDDDERSRGTRATRSTRHHGGRRTHGHRHRREERAEVRPKITMPTFEGTDLDAWLSRAMQFFEINEIHKSERVQIAAYYLDGEANI</sequence>